<evidence type="ECO:0000256" key="1">
    <source>
        <dbReference type="SAM" id="SignalP"/>
    </source>
</evidence>
<organism evidence="2 3">
    <name type="scientific">Flavobacterium paronense</name>
    <dbReference type="NCBI Taxonomy" id="1392775"/>
    <lineage>
        <taxon>Bacteria</taxon>
        <taxon>Pseudomonadati</taxon>
        <taxon>Bacteroidota</taxon>
        <taxon>Flavobacteriia</taxon>
        <taxon>Flavobacteriales</taxon>
        <taxon>Flavobacteriaceae</taxon>
        <taxon>Flavobacterium</taxon>
    </lineage>
</organism>
<evidence type="ECO:0000313" key="2">
    <source>
        <dbReference type="EMBL" id="MFB9089417.1"/>
    </source>
</evidence>
<feature type="signal peptide" evidence="1">
    <location>
        <begin position="1"/>
        <end position="22"/>
    </location>
</feature>
<name>A0ABV5GF76_9FLAO</name>
<reference evidence="2 3" key="1">
    <citation type="submission" date="2024-09" db="EMBL/GenBank/DDBJ databases">
        <authorList>
            <person name="Sun Q."/>
            <person name="Mori K."/>
        </authorList>
    </citation>
    <scope>NUCLEOTIDE SEQUENCE [LARGE SCALE GENOMIC DNA]</scope>
    <source>
        <strain evidence="2 3">CECT 8460</strain>
    </source>
</reference>
<accession>A0ABV5GF76</accession>
<evidence type="ECO:0000313" key="3">
    <source>
        <dbReference type="Proteomes" id="UP001589576"/>
    </source>
</evidence>
<keyword evidence="1" id="KW-0732">Signal</keyword>
<feature type="chain" id="PRO_5046397549" evidence="1">
    <location>
        <begin position="23"/>
        <end position="130"/>
    </location>
</feature>
<keyword evidence="3" id="KW-1185">Reference proteome</keyword>
<comment type="caution">
    <text evidence="2">The sequence shown here is derived from an EMBL/GenBank/DDBJ whole genome shotgun (WGS) entry which is preliminary data.</text>
</comment>
<dbReference type="EMBL" id="JBHMFB010000016">
    <property type="protein sequence ID" value="MFB9089417.1"/>
    <property type="molecule type" value="Genomic_DNA"/>
</dbReference>
<protein>
    <submittedName>
        <fullName evidence="2">Uncharacterized protein</fullName>
    </submittedName>
</protein>
<proteinExistence type="predicted"/>
<gene>
    <name evidence="2" type="ORF">ACFFUU_07390</name>
</gene>
<dbReference type="Proteomes" id="UP001589576">
    <property type="component" value="Unassembled WGS sequence"/>
</dbReference>
<sequence>MKKAILHIIFLSLLFSNSLVHAVAFSQDAKVKVAIHKIKKGNNLTNGISKRGSSSHKADLLTDFDDDEEYDTENNSVSLKEKHSCSIISFISDNQSVSLIAKPFWANNYTRHNFSRLPRFTYISLRVLLI</sequence>
<dbReference type="RefSeq" id="WP_290286408.1">
    <property type="nucleotide sequence ID" value="NZ_JAUFQN010000019.1"/>
</dbReference>